<evidence type="ECO:0000256" key="2">
    <source>
        <dbReference type="ARBA" id="ARBA00022473"/>
    </source>
</evidence>
<evidence type="ECO:0000256" key="1">
    <source>
        <dbReference type="ARBA" id="ARBA00008956"/>
    </source>
</evidence>
<feature type="coiled-coil region" evidence="6">
    <location>
        <begin position="93"/>
        <end position="218"/>
    </location>
</feature>
<dbReference type="InterPro" id="IPR012474">
    <property type="entry name" value="Frigida"/>
</dbReference>
<dbReference type="EMBL" id="AC149206">
    <property type="protein sequence ID" value="ABD28720.2"/>
    <property type="molecule type" value="Genomic_DNA"/>
</dbReference>
<evidence type="ECO:0000313" key="7">
    <source>
        <dbReference type="EMBL" id="ABD28720.2"/>
    </source>
</evidence>
<protein>
    <recommendedName>
        <fullName evidence="5">FRIGIDA-like protein</fullName>
    </recommendedName>
</protein>
<reference evidence="7" key="1">
    <citation type="submission" date="2004-06" db="EMBL/GenBank/DDBJ databases">
        <authorList>
            <person name="Town C.D."/>
        </authorList>
    </citation>
    <scope>NUCLEOTIDE SEQUENCE</scope>
</reference>
<evidence type="ECO:0000256" key="6">
    <source>
        <dbReference type="SAM" id="Coils"/>
    </source>
</evidence>
<dbReference type="GO" id="GO:0009908">
    <property type="term" value="P:flower development"/>
    <property type="evidence" value="ECO:0007669"/>
    <property type="project" value="UniProtKB-KW"/>
</dbReference>
<dbReference type="Pfam" id="PF07899">
    <property type="entry name" value="Frigida"/>
    <property type="match status" value="1"/>
</dbReference>
<keyword evidence="2 5" id="KW-0217">Developmental protein</keyword>
<evidence type="ECO:0000256" key="4">
    <source>
        <dbReference type="ARBA" id="ARBA00023089"/>
    </source>
</evidence>
<keyword evidence="3 5" id="KW-0221">Differentiation</keyword>
<dbReference type="AlphaFoldDB" id="Q2HUB4"/>
<dbReference type="PANTHER" id="PTHR31791:SF37">
    <property type="entry name" value="A_TM021B04.7 PROTEIN"/>
    <property type="match status" value="1"/>
</dbReference>
<dbReference type="Gene3D" id="1.10.287.1490">
    <property type="match status" value="1"/>
</dbReference>
<keyword evidence="6" id="KW-0175">Coiled coil</keyword>
<comment type="similarity">
    <text evidence="1 5">Belongs to the Frigida family.</text>
</comment>
<gene>
    <name evidence="7" type="ORF">MtrDRAFT_AC149206g33v2</name>
</gene>
<organism evidence="7">
    <name type="scientific">Medicago truncatula</name>
    <name type="common">Barrel medic</name>
    <name type="synonym">Medicago tribuloides</name>
    <dbReference type="NCBI Taxonomy" id="3880"/>
    <lineage>
        <taxon>Eukaryota</taxon>
        <taxon>Viridiplantae</taxon>
        <taxon>Streptophyta</taxon>
        <taxon>Embryophyta</taxon>
        <taxon>Tracheophyta</taxon>
        <taxon>Spermatophyta</taxon>
        <taxon>Magnoliopsida</taxon>
        <taxon>eudicotyledons</taxon>
        <taxon>Gunneridae</taxon>
        <taxon>Pentapetalae</taxon>
        <taxon>rosids</taxon>
        <taxon>fabids</taxon>
        <taxon>Fabales</taxon>
        <taxon>Fabaceae</taxon>
        <taxon>Papilionoideae</taxon>
        <taxon>50 kb inversion clade</taxon>
        <taxon>NPAAA clade</taxon>
        <taxon>Hologalegina</taxon>
        <taxon>IRL clade</taxon>
        <taxon>Trifolieae</taxon>
        <taxon>Medicago</taxon>
    </lineage>
</organism>
<dbReference type="SUPFAM" id="SSF57997">
    <property type="entry name" value="Tropomyosin"/>
    <property type="match status" value="1"/>
</dbReference>
<evidence type="ECO:0000256" key="3">
    <source>
        <dbReference type="ARBA" id="ARBA00022782"/>
    </source>
</evidence>
<evidence type="ECO:0000256" key="5">
    <source>
        <dbReference type="RuleBase" id="RU364012"/>
    </source>
</evidence>
<proteinExistence type="inferred from homology"/>
<name>Q2HUB4_MEDTR</name>
<reference evidence="7" key="2">
    <citation type="submission" date="2007-03" db="EMBL/GenBank/DDBJ databases">
        <authorList>
            <consortium name="The International Medicago Genome Annotation Group"/>
        </authorList>
    </citation>
    <scope>NUCLEOTIDE SEQUENCE</scope>
</reference>
<dbReference type="GO" id="GO:0030154">
    <property type="term" value="P:cell differentiation"/>
    <property type="evidence" value="ECO:0007669"/>
    <property type="project" value="UniProtKB-KW"/>
</dbReference>
<keyword evidence="4 5" id="KW-0287">Flowering</keyword>
<dbReference type="PANTHER" id="PTHR31791">
    <property type="entry name" value="FRIGIDA-LIKE PROTEIN 3-RELATED"/>
    <property type="match status" value="1"/>
</dbReference>
<accession>Q2HUB4</accession>
<sequence length="386" mass="44677">MDFDASVKKMATTTLPVKRLFDSNNSMDFSVKRSKVSLYDDRDKDEDDIPSLNINKRSGKSADISFSSLRKELASLKKSFEECNGQKVEERQLRSIKRDIEKCCKELENKETEVKELESEKGEFEGLVEDFESEKKHFESRQKEFESKEKEFERRVKEFQSEEEEFKGRVKMFETKVEEFEGKMQQIENQTEDNLKSVKALELKENQIEVQIKDLFDEEKEFDISNMDDQFSITIDGTSEEIGILDNLRESSDPAKLVLDIILNPTIPLPKKGDKAVIIDEGWIYLLEQLMIISPNIIKSCVRDEALKLACELKANMKENTENSLEALGFLLILSIYGLVNYFDEDEVFKIFAYVASAAEYKIAVKLCRTLGFANKVSDFVEKYSR</sequence>